<evidence type="ECO:0000313" key="5">
    <source>
        <dbReference type="Proteomes" id="UP000521199"/>
    </source>
</evidence>
<dbReference type="PANTHER" id="PTHR43685:SF3">
    <property type="entry name" value="SLR2126 PROTEIN"/>
    <property type="match status" value="1"/>
</dbReference>
<dbReference type="Gene3D" id="3.90.550.10">
    <property type="entry name" value="Spore Coat Polysaccharide Biosynthesis Protein SpsA, Chain A"/>
    <property type="match status" value="1"/>
</dbReference>
<dbReference type="InterPro" id="IPR050834">
    <property type="entry name" value="Glycosyltransf_2"/>
</dbReference>
<dbReference type="InterPro" id="IPR001173">
    <property type="entry name" value="Glyco_trans_2-like"/>
</dbReference>
<gene>
    <name evidence="4" type="ORF">HNQ52_001008</name>
</gene>
<dbReference type="CDD" id="cd06420">
    <property type="entry name" value="GT2_Chondriotin_Pol_N"/>
    <property type="match status" value="1"/>
</dbReference>
<dbReference type="RefSeq" id="WP_183960033.1">
    <property type="nucleotide sequence ID" value="NZ_JACHHP010000002.1"/>
</dbReference>
<dbReference type="Pfam" id="PF00535">
    <property type="entry name" value="Glycos_transf_2"/>
    <property type="match status" value="1"/>
</dbReference>
<feature type="domain" description="Galactosyltransferase C-terminal" evidence="3">
    <location>
        <begin position="180"/>
        <end position="221"/>
    </location>
</feature>
<sequence length="304" mass="33795">MPAVPASVSLVVTTYNWPEALAFVLDSARRQSRLPDEVLVADDGSGEPTRAALQAAAVDFPVPLRHVWQPDDGFRAARSRNRAIAAARSDYVVILDGDMVMHRHFIADHLAAAKPGTFVQGSRLFAGPDASARMRRERIFEPGLLFPDLKRRRHTLRVPLLARLQLAISQKTSPACIKSCNQGYWRADLLRVNGFDERMQGWGREDDEIAARLFHCGIPRRLLRYGGLATHLHHTVRHDDGASPNDVYLADTRARRLTRCESGIDGHLAEFERAPPADLRDRAALEVPLSYSGIEPLHARAAAL</sequence>
<keyword evidence="5" id="KW-1185">Reference proteome</keyword>
<keyword evidence="1 4" id="KW-0808">Transferase</keyword>
<evidence type="ECO:0000313" key="4">
    <source>
        <dbReference type="EMBL" id="MBB5207479.1"/>
    </source>
</evidence>
<dbReference type="Pfam" id="PF02709">
    <property type="entry name" value="Glyco_transf_7C"/>
    <property type="match status" value="1"/>
</dbReference>
<dbReference type="Proteomes" id="UP000521199">
    <property type="component" value="Unassembled WGS sequence"/>
</dbReference>
<proteinExistence type="predicted"/>
<feature type="domain" description="Glycosyltransferase 2-like" evidence="2">
    <location>
        <begin position="9"/>
        <end position="151"/>
    </location>
</feature>
<name>A0A7W8D3Y4_9GAMM</name>
<dbReference type="PANTHER" id="PTHR43685">
    <property type="entry name" value="GLYCOSYLTRANSFERASE"/>
    <property type="match status" value="1"/>
</dbReference>
<evidence type="ECO:0000256" key="1">
    <source>
        <dbReference type="ARBA" id="ARBA00022679"/>
    </source>
</evidence>
<dbReference type="EMBL" id="JACHHP010000002">
    <property type="protein sequence ID" value="MBB5207479.1"/>
    <property type="molecule type" value="Genomic_DNA"/>
</dbReference>
<dbReference type="InterPro" id="IPR027791">
    <property type="entry name" value="Galactosyl_T_C"/>
</dbReference>
<dbReference type="GO" id="GO:0016740">
    <property type="term" value="F:transferase activity"/>
    <property type="evidence" value="ECO:0007669"/>
    <property type="project" value="UniProtKB-KW"/>
</dbReference>
<evidence type="ECO:0000259" key="2">
    <source>
        <dbReference type="Pfam" id="PF00535"/>
    </source>
</evidence>
<evidence type="ECO:0000259" key="3">
    <source>
        <dbReference type="Pfam" id="PF02709"/>
    </source>
</evidence>
<dbReference type="SUPFAM" id="SSF53448">
    <property type="entry name" value="Nucleotide-diphospho-sugar transferases"/>
    <property type="match status" value="1"/>
</dbReference>
<dbReference type="InterPro" id="IPR029044">
    <property type="entry name" value="Nucleotide-diphossugar_trans"/>
</dbReference>
<protein>
    <submittedName>
        <fullName evidence="4">Glycosyltransferase involved in cell wall biosynthesis</fullName>
    </submittedName>
</protein>
<reference evidence="4 5" key="1">
    <citation type="submission" date="2020-08" db="EMBL/GenBank/DDBJ databases">
        <title>Genomic Encyclopedia of Type Strains, Phase IV (KMG-IV): sequencing the most valuable type-strain genomes for metagenomic binning, comparative biology and taxonomic classification.</title>
        <authorList>
            <person name="Goeker M."/>
        </authorList>
    </citation>
    <scope>NUCLEOTIDE SEQUENCE [LARGE SCALE GENOMIC DNA]</scope>
    <source>
        <strain evidence="4 5">DSM 24163</strain>
    </source>
</reference>
<organism evidence="4 5">
    <name type="scientific">Chiayiivirga flava</name>
    <dbReference type="NCBI Taxonomy" id="659595"/>
    <lineage>
        <taxon>Bacteria</taxon>
        <taxon>Pseudomonadati</taxon>
        <taxon>Pseudomonadota</taxon>
        <taxon>Gammaproteobacteria</taxon>
        <taxon>Lysobacterales</taxon>
        <taxon>Lysobacteraceae</taxon>
        <taxon>Chiayiivirga</taxon>
    </lineage>
</organism>
<accession>A0A7W8D3Y4</accession>
<dbReference type="AlphaFoldDB" id="A0A7W8D3Y4"/>
<comment type="caution">
    <text evidence="4">The sequence shown here is derived from an EMBL/GenBank/DDBJ whole genome shotgun (WGS) entry which is preliminary data.</text>
</comment>